<dbReference type="GO" id="GO:0030246">
    <property type="term" value="F:carbohydrate binding"/>
    <property type="evidence" value="ECO:0007669"/>
    <property type="project" value="UniProtKB-UniRule"/>
</dbReference>
<organism evidence="4">
    <name type="scientific">Bactrocera dorsalis</name>
    <name type="common">Oriental fruit fly</name>
    <name type="synonym">Dacus dorsalis</name>
    <dbReference type="NCBI Taxonomy" id="27457"/>
    <lineage>
        <taxon>Eukaryota</taxon>
        <taxon>Metazoa</taxon>
        <taxon>Ecdysozoa</taxon>
        <taxon>Arthropoda</taxon>
        <taxon>Hexapoda</taxon>
        <taxon>Insecta</taxon>
        <taxon>Pterygota</taxon>
        <taxon>Neoptera</taxon>
        <taxon>Endopterygota</taxon>
        <taxon>Diptera</taxon>
        <taxon>Brachycera</taxon>
        <taxon>Muscomorpha</taxon>
        <taxon>Tephritoidea</taxon>
        <taxon>Tephritidae</taxon>
        <taxon>Bactrocera</taxon>
        <taxon>Bactrocera</taxon>
    </lineage>
</organism>
<dbReference type="InterPro" id="IPR001079">
    <property type="entry name" value="Galectin_CRD"/>
</dbReference>
<accession>A0A034VUH8</accession>
<dbReference type="PROSITE" id="PS51304">
    <property type="entry name" value="GALECTIN"/>
    <property type="match status" value="1"/>
</dbReference>
<dbReference type="SMART" id="SM00908">
    <property type="entry name" value="Gal-bind_lectin"/>
    <property type="match status" value="1"/>
</dbReference>
<evidence type="ECO:0000259" key="3">
    <source>
        <dbReference type="PROSITE" id="PS51304"/>
    </source>
</evidence>
<dbReference type="Gene3D" id="2.60.120.200">
    <property type="match status" value="1"/>
</dbReference>
<evidence type="ECO:0000256" key="2">
    <source>
        <dbReference type="RuleBase" id="RU102079"/>
    </source>
</evidence>
<protein>
    <recommendedName>
        <fullName evidence="2">Galectin</fullName>
    </recommendedName>
</protein>
<proteinExistence type="predicted"/>
<reference evidence="4" key="1">
    <citation type="journal article" date="2014" name="BMC Genomics">
        <title>Characterizing the developmental transcriptome of the oriental fruit fly, Bactrocera dorsalis (Diptera: Tephritidae) through comparative genomic analysis with Drosophila melanogaster utilizing modENCODE datasets.</title>
        <authorList>
            <person name="Geib S.M."/>
            <person name="Calla B."/>
            <person name="Hall B."/>
            <person name="Hou S."/>
            <person name="Manoukis N.C."/>
        </authorList>
    </citation>
    <scope>NUCLEOTIDE SEQUENCE</scope>
    <source>
        <strain evidence="4">Punador</strain>
    </source>
</reference>
<evidence type="ECO:0000256" key="1">
    <source>
        <dbReference type="ARBA" id="ARBA00022734"/>
    </source>
</evidence>
<evidence type="ECO:0000313" key="4">
    <source>
        <dbReference type="EMBL" id="JAC45717.1"/>
    </source>
</evidence>
<sequence>MSSTKFIAILPQPTQPGDKIQISGRISDHAEKFSINFANEVNENPQSITYSFNWDLANKMLIEDYKEDDEWKNRIETEFDTFDEPEFALEFAFQDDGIYVYLVSEDGRNLVTHYQPEIDFQFIESVQVCDDVEKVTQLTFSYN</sequence>
<dbReference type="Pfam" id="PF00337">
    <property type="entry name" value="Gal-bind_lectin"/>
    <property type="match status" value="1"/>
</dbReference>
<dbReference type="OrthoDB" id="8443340at2759"/>
<dbReference type="SUPFAM" id="SSF49899">
    <property type="entry name" value="Concanavalin A-like lectins/glucanases"/>
    <property type="match status" value="1"/>
</dbReference>
<dbReference type="InterPro" id="IPR013320">
    <property type="entry name" value="ConA-like_dom_sf"/>
</dbReference>
<keyword evidence="1 2" id="KW-0430">Lectin</keyword>
<dbReference type="AlphaFoldDB" id="A0A034VUH8"/>
<dbReference type="EMBL" id="GAKP01013235">
    <property type="protein sequence ID" value="JAC45717.1"/>
    <property type="molecule type" value="Transcribed_RNA"/>
</dbReference>
<feature type="domain" description="Galectin" evidence="3">
    <location>
        <begin position="6"/>
        <end position="141"/>
    </location>
</feature>
<name>A0A034VUH8_BACDO</name>